<evidence type="ECO:0000313" key="3">
    <source>
        <dbReference type="Proteomes" id="UP000236725"/>
    </source>
</evidence>
<evidence type="ECO:0000256" key="1">
    <source>
        <dbReference type="SAM" id="Phobius"/>
    </source>
</evidence>
<protein>
    <submittedName>
        <fullName evidence="2">Putative Mg2+ transporter-C (MgtC) family protein</fullName>
    </submittedName>
</protein>
<evidence type="ECO:0000313" key="2">
    <source>
        <dbReference type="EMBL" id="SEG22307.1"/>
    </source>
</evidence>
<gene>
    <name evidence="2" type="ORF">SAMN05444001_12153</name>
</gene>
<accession>A0A8G2BYP6</accession>
<reference evidence="2 3" key="1">
    <citation type="submission" date="2016-10" db="EMBL/GenBank/DDBJ databases">
        <authorList>
            <person name="Varghese N."/>
            <person name="Submissions S."/>
        </authorList>
    </citation>
    <scope>NUCLEOTIDE SEQUENCE [LARGE SCALE GENOMIC DNA]</scope>
    <source>
        <strain evidence="2 3">DSM 29073</strain>
    </source>
</reference>
<comment type="caution">
    <text evidence="2">The sequence shown here is derived from an EMBL/GenBank/DDBJ whole genome shotgun (WGS) entry which is preliminary data.</text>
</comment>
<dbReference type="Proteomes" id="UP000236725">
    <property type="component" value="Unassembled WGS sequence"/>
</dbReference>
<feature type="transmembrane region" description="Helical" evidence="1">
    <location>
        <begin position="6"/>
        <end position="23"/>
    </location>
</feature>
<keyword evidence="1" id="KW-0812">Transmembrane</keyword>
<keyword evidence="3" id="KW-1185">Reference proteome</keyword>
<name>A0A8G2BYP6_9BACT</name>
<organism evidence="2 3">
    <name type="scientific">Parabacteroides chinchillae</name>
    <dbReference type="NCBI Taxonomy" id="871327"/>
    <lineage>
        <taxon>Bacteria</taxon>
        <taxon>Pseudomonadati</taxon>
        <taxon>Bacteroidota</taxon>
        <taxon>Bacteroidia</taxon>
        <taxon>Bacteroidales</taxon>
        <taxon>Tannerellaceae</taxon>
        <taxon>Parabacteroides</taxon>
    </lineage>
</organism>
<sequence>MYAIGVAATILTLIGLELLSYIFKSIGLRSSLIVFSTNQKDIIKKIARLLNDRGHIISSYEMKHLNHTDTDSYIVTMVIKAKKNTEESHLLTLMEEFPEVTVERIE</sequence>
<keyword evidence="1" id="KW-1133">Transmembrane helix</keyword>
<proteinExistence type="predicted"/>
<keyword evidence="1" id="KW-0472">Membrane</keyword>
<dbReference type="AlphaFoldDB" id="A0A8G2BYP6"/>
<dbReference type="EMBL" id="FNVS01000021">
    <property type="protein sequence ID" value="SEG22307.1"/>
    <property type="molecule type" value="Genomic_DNA"/>
</dbReference>